<dbReference type="InterPro" id="IPR015421">
    <property type="entry name" value="PyrdxlP-dep_Trfase_major"/>
</dbReference>
<dbReference type="Gene3D" id="3.40.640.10">
    <property type="entry name" value="Type I PLP-dependent aspartate aminotransferase-like (Major domain)"/>
    <property type="match status" value="1"/>
</dbReference>
<dbReference type="Pfam" id="PF01041">
    <property type="entry name" value="DegT_DnrJ_EryC1"/>
    <property type="match status" value="1"/>
</dbReference>
<keyword evidence="2" id="KW-0032">Aminotransferase</keyword>
<dbReference type="SUPFAM" id="SSF53383">
    <property type="entry name" value="PLP-dependent transferases"/>
    <property type="match status" value="1"/>
</dbReference>
<proteinExistence type="inferred from homology"/>
<organism evidence="2 3">
    <name type="scientific">Bombella apis</name>
    <dbReference type="NCBI Taxonomy" id="1785988"/>
    <lineage>
        <taxon>Bacteria</taxon>
        <taxon>Pseudomonadati</taxon>
        <taxon>Pseudomonadota</taxon>
        <taxon>Alphaproteobacteria</taxon>
        <taxon>Acetobacterales</taxon>
        <taxon>Acetobacteraceae</taxon>
        <taxon>Bombella</taxon>
    </lineage>
</organism>
<dbReference type="InterPro" id="IPR015424">
    <property type="entry name" value="PyrdxlP-dep_Trfase"/>
</dbReference>
<comment type="similarity">
    <text evidence="1">Belongs to the DegT/DnrJ/EryC1 family.</text>
</comment>
<dbReference type="InterPro" id="IPR000653">
    <property type="entry name" value="DegT/StrS_aminotransferase"/>
</dbReference>
<dbReference type="PIRSF" id="PIRSF000390">
    <property type="entry name" value="PLP_StrS"/>
    <property type="match status" value="1"/>
</dbReference>
<reference evidence="2 3" key="1">
    <citation type="submission" date="2020-09" db="EMBL/GenBank/DDBJ databases">
        <title>Bombella mellium and Bombella favum sp. nov., two novel species isolated from honey of Apis mellifera.</title>
        <authorList>
            <person name="Hilgarth M."/>
            <person name="Redwitz J."/>
            <person name="Ehrmann M.A."/>
            <person name="Vogel R.F."/>
            <person name="Jakob F."/>
        </authorList>
    </citation>
    <scope>NUCLEOTIDE SEQUENCE [LARGE SCALE GENOMIC DNA]</scope>
    <source>
        <strain evidence="2 3">MRM1</strain>
    </source>
</reference>
<dbReference type="Gene3D" id="3.90.1150.10">
    <property type="entry name" value="Aspartate Aminotransferase, domain 1"/>
    <property type="match status" value="1"/>
</dbReference>
<dbReference type="EMBL" id="JADAQV010000001">
    <property type="protein sequence ID" value="MBE1723069.1"/>
    <property type="molecule type" value="Genomic_DNA"/>
</dbReference>
<keyword evidence="3" id="KW-1185">Reference proteome</keyword>
<dbReference type="GO" id="GO:0008483">
    <property type="term" value="F:transaminase activity"/>
    <property type="evidence" value="ECO:0007669"/>
    <property type="project" value="UniProtKB-KW"/>
</dbReference>
<protein>
    <submittedName>
        <fullName evidence="2">DegT/DnrJ/EryC1/StrS family aminotransferase</fullName>
    </submittedName>
</protein>
<comment type="caution">
    <text evidence="2">The sequence shown here is derived from an EMBL/GenBank/DDBJ whole genome shotgun (WGS) entry which is preliminary data.</text>
</comment>
<keyword evidence="2" id="KW-0808">Transferase</keyword>
<dbReference type="InterPro" id="IPR015422">
    <property type="entry name" value="PyrdxlP-dep_Trfase_small"/>
</dbReference>
<name>A0ABR9MMI6_9PROT</name>
<evidence type="ECO:0000256" key="1">
    <source>
        <dbReference type="RuleBase" id="RU004508"/>
    </source>
</evidence>
<dbReference type="Proteomes" id="UP000599085">
    <property type="component" value="Unassembled WGS sequence"/>
</dbReference>
<keyword evidence="1" id="KW-0663">Pyridoxal phosphate</keyword>
<evidence type="ECO:0000313" key="3">
    <source>
        <dbReference type="Proteomes" id="UP000599085"/>
    </source>
</evidence>
<gene>
    <name evidence="2" type="ORF">IGM82_01365</name>
</gene>
<evidence type="ECO:0000313" key="2">
    <source>
        <dbReference type="EMBL" id="MBE1723069.1"/>
    </source>
</evidence>
<sequence>MWLSVRLFFHPWRLSRPVGLADFLSGPVSFLDLPAQQRRLGAALRERLDRVLAHCRFVMGPEVAELEERLARHGGARHAVGVSSGTDALLMVLMAEGIGPGMAVFLPAFTYTATAEVVLLLGAVPVFVDVDPHTFQISLPSLEQRLADVRQDGRLKPVAIMGVDLFGQPAPWDELNDLATREGLFLVADCAQSFGASYRGRRLGHEARATTLSFFPSKPLGCYGDGGAVLTDDDDRAALYRSLRSHGEGPQRYDVQRIGLNARLDSLQAAVLLAKMDVFDEELKRREAVACAYDAGLPSLVRPPARVPESQSAWAVYCVTLPSRALRDSLRARLAEAEIATAIYYPMPLHQQPAYRAVHDGVALPVAERIGEHVLALPIHPDLSDEAVAHVLAVTGTWAEEQDEPQQ</sequence>
<accession>A0ABR9MMI6</accession>
<dbReference type="PANTHER" id="PTHR30244">
    <property type="entry name" value="TRANSAMINASE"/>
    <property type="match status" value="1"/>
</dbReference>
<dbReference type="CDD" id="cd00616">
    <property type="entry name" value="AHBA_syn"/>
    <property type="match status" value="1"/>
</dbReference>
<dbReference type="PANTHER" id="PTHR30244:SF42">
    <property type="entry name" value="UDP-2-ACETAMIDO-2-DEOXY-3-OXO-D-GLUCURONATE AMINOTRANSFERASE"/>
    <property type="match status" value="1"/>
</dbReference>